<dbReference type="Proteomes" id="UP000010471">
    <property type="component" value="Chromosome"/>
</dbReference>
<gene>
    <name evidence="2" type="ORF">Mic7113_2428</name>
</gene>
<organism evidence="2 3">
    <name type="scientific">Allocoleopsis franciscana PCC 7113</name>
    <dbReference type="NCBI Taxonomy" id="1173027"/>
    <lineage>
        <taxon>Bacteria</taxon>
        <taxon>Bacillati</taxon>
        <taxon>Cyanobacteriota</taxon>
        <taxon>Cyanophyceae</taxon>
        <taxon>Coleofasciculales</taxon>
        <taxon>Coleofasciculaceae</taxon>
        <taxon>Allocoleopsis</taxon>
        <taxon>Allocoleopsis franciscana</taxon>
    </lineage>
</organism>
<accession>K9WCV2</accession>
<dbReference type="Gene3D" id="2.60.120.380">
    <property type="match status" value="1"/>
</dbReference>
<proteinExistence type="predicted"/>
<evidence type="ECO:0000259" key="1">
    <source>
        <dbReference type="Pfam" id="PF04151"/>
    </source>
</evidence>
<dbReference type="AlphaFoldDB" id="K9WCV2"/>
<dbReference type="STRING" id="1173027.Mic7113_2428"/>
<feature type="domain" description="Peptidase C-terminal archaeal/bacterial" evidence="1">
    <location>
        <begin position="68"/>
        <end position="132"/>
    </location>
</feature>
<reference evidence="2 3" key="1">
    <citation type="submission" date="2012-06" db="EMBL/GenBank/DDBJ databases">
        <title>Finished chromosome of genome of Microcoleus sp. PCC 7113.</title>
        <authorList>
            <consortium name="US DOE Joint Genome Institute"/>
            <person name="Gugger M."/>
            <person name="Coursin T."/>
            <person name="Rippka R."/>
            <person name="Tandeau De Marsac N."/>
            <person name="Huntemann M."/>
            <person name="Wei C.-L."/>
            <person name="Han J."/>
            <person name="Detter J.C."/>
            <person name="Han C."/>
            <person name="Tapia R."/>
            <person name="Chen A."/>
            <person name="Kyrpides N."/>
            <person name="Mavromatis K."/>
            <person name="Markowitz V."/>
            <person name="Szeto E."/>
            <person name="Ivanova N."/>
            <person name="Pagani I."/>
            <person name="Pati A."/>
            <person name="Goodwin L."/>
            <person name="Nordberg H.P."/>
            <person name="Cantor M.N."/>
            <person name="Hua S.X."/>
            <person name="Woyke T."/>
            <person name="Kerfeld C.A."/>
        </authorList>
    </citation>
    <scope>NUCLEOTIDE SEQUENCE [LARGE SCALE GENOMIC DNA]</scope>
    <source>
        <strain evidence="2 3">PCC 7113</strain>
    </source>
</reference>
<keyword evidence="3" id="KW-1185">Reference proteome</keyword>
<dbReference type="Pfam" id="PF04151">
    <property type="entry name" value="PPC"/>
    <property type="match status" value="1"/>
</dbReference>
<dbReference type="PATRIC" id="fig|1173027.3.peg.2658"/>
<dbReference type="InterPro" id="IPR007280">
    <property type="entry name" value="Peptidase_C_arc/bac"/>
</dbReference>
<dbReference type="HOGENOM" id="CLU_122370_0_0_3"/>
<name>K9WCV2_9CYAN</name>
<dbReference type="eggNOG" id="COG0265">
    <property type="taxonomic scope" value="Bacteria"/>
</dbReference>
<evidence type="ECO:0000313" key="2">
    <source>
        <dbReference type="EMBL" id="AFZ18230.1"/>
    </source>
</evidence>
<evidence type="ECO:0000313" key="3">
    <source>
        <dbReference type="Proteomes" id="UP000010471"/>
    </source>
</evidence>
<dbReference type="KEGG" id="mic:Mic7113_2428"/>
<protein>
    <submittedName>
        <fullName evidence="2">Putative pre-peptidase</fullName>
    </submittedName>
</protein>
<sequence>MTQLHFFHTMSAISLAPVTMLAVGLSAVVATAQVQLYQPIPLSVGNSIKDALSDKDIPTGKKGFAKDYIVNLAAGDKVEIAASSDNFDTFVSLIAADGSVIEENDDGPDGSTNSLLAVKITKTENYIIRVRASGENKAHGSFTLNVKKLSS</sequence>
<dbReference type="EMBL" id="CP003630">
    <property type="protein sequence ID" value="AFZ18230.1"/>
    <property type="molecule type" value="Genomic_DNA"/>
</dbReference>